<dbReference type="SUPFAM" id="SSF54680">
    <property type="entry name" value="Pyrimidine nucleoside phosphorylase C-terminal domain"/>
    <property type="match status" value="1"/>
</dbReference>
<keyword evidence="12" id="KW-0067">ATP-binding</keyword>
<comment type="similarity">
    <text evidence="4">In the N-terminal section; belongs to the ribose 1,5-bisphosphokinase family.</text>
</comment>
<evidence type="ECO:0000256" key="6">
    <source>
        <dbReference type="ARBA" id="ARBA00011892"/>
    </source>
</evidence>
<keyword evidence="11" id="KW-0547">Nucleotide-binding</keyword>
<dbReference type="PROSITE" id="PS50052">
    <property type="entry name" value="GUANYLATE_KINASE_2"/>
    <property type="match status" value="1"/>
</dbReference>
<dbReference type="Pfam" id="PF13671">
    <property type="entry name" value="AAA_33"/>
    <property type="match status" value="1"/>
</dbReference>
<keyword evidence="9" id="KW-0328">Glycosyltransferase</keyword>
<name>A0ABT6I8Y2_9GAMM</name>
<reference evidence="15" key="1">
    <citation type="journal article" date="2015" name="Antonie Van Leeuwenhoek">
        <title>Comparative 16S rRNA signatures and multilocus sequence analysis for the genus Salinicola and description of Salinicola acroporae sp. nov., isolated from coral Acropora digitifera.</title>
        <authorList>
            <person name="Lepcha R.T."/>
            <person name="Poddar A."/>
            <person name="Schumann P."/>
            <person name="Das S.K."/>
        </authorList>
    </citation>
    <scope>NUCLEOTIDE SEQUENCE</scope>
    <source>
        <strain evidence="15">S4-41</strain>
    </source>
</reference>
<protein>
    <recommendedName>
        <fullName evidence="8">Bifunctional ribose 1,5-bisphosphokinase-thymidine phosphorylase</fullName>
        <ecNumber evidence="6">2.4.2.4</ecNumber>
        <ecNumber evidence="7">2.7.4.23</ecNumber>
    </recommendedName>
</protein>
<dbReference type="InterPro" id="IPR008145">
    <property type="entry name" value="GK/Ca_channel_bsu"/>
</dbReference>
<evidence type="ECO:0000256" key="10">
    <source>
        <dbReference type="ARBA" id="ARBA00022679"/>
    </source>
</evidence>
<dbReference type="PANTHER" id="PTHR10515:SF0">
    <property type="entry name" value="THYMIDINE PHOSPHORYLASE"/>
    <property type="match status" value="1"/>
</dbReference>
<comment type="catalytic activity">
    <reaction evidence="13">
        <text>thymidine + phosphate = 2-deoxy-alpha-D-ribose 1-phosphate + thymine</text>
        <dbReference type="Rhea" id="RHEA:16037"/>
        <dbReference type="ChEBI" id="CHEBI:17748"/>
        <dbReference type="ChEBI" id="CHEBI:17821"/>
        <dbReference type="ChEBI" id="CHEBI:43474"/>
        <dbReference type="ChEBI" id="CHEBI:57259"/>
        <dbReference type="EC" id="2.4.2.4"/>
    </reaction>
</comment>
<dbReference type="InterPro" id="IPR013466">
    <property type="entry name" value="Thymidine/AMP_Pase"/>
</dbReference>
<dbReference type="EC" id="2.4.2.4" evidence="6"/>
<evidence type="ECO:0000256" key="3">
    <source>
        <dbReference type="ARBA" id="ARBA00005069"/>
    </source>
</evidence>
<comment type="similarity">
    <text evidence="5">In the C-terminal section; belongs to the thymidine/pyrimidine-nucleoside phosphorylase family. Type 2 subfamily.</text>
</comment>
<evidence type="ECO:0000256" key="4">
    <source>
        <dbReference type="ARBA" id="ARBA00005935"/>
    </source>
</evidence>
<dbReference type="EMBL" id="PGFS01000001">
    <property type="protein sequence ID" value="MDH4573998.1"/>
    <property type="molecule type" value="Genomic_DNA"/>
</dbReference>
<evidence type="ECO:0000256" key="13">
    <source>
        <dbReference type="ARBA" id="ARBA00048550"/>
    </source>
</evidence>
<keyword evidence="16" id="KW-1185">Reference proteome</keyword>
<dbReference type="InterPro" id="IPR000312">
    <property type="entry name" value="Glycosyl_Trfase_fam3"/>
</dbReference>
<dbReference type="SMART" id="SM00941">
    <property type="entry name" value="PYNP_C"/>
    <property type="match status" value="1"/>
</dbReference>
<comment type="catalytic activity">
    <reaction evidence="1">
        <text>alpha-D-ribose 1,5-bisphosphate + ATP = 5-phospho-alpha-D-ribose 1-diphosphate + ADP</text>
        <dbReference type="Rhea" id="RHEA:20109"/>
        <dbReference type="ChEBI" id="CHEBI:30616"/>
        <dbReference type="ChEBI" id="CHEBI:58017"/>
        <dbReference type="ChEBI" id="CHEBI:68688"/>
        <dbReference type="ChEBI" id="CHEBI:456216"/>
        <dbReference type="EC" id="2.7.4.23"/>
    </reaction>
</comment>
<dbReference type="Gene3D" id="3.90.1170.30">
    <property type="entry name" value="Pyrimidine nucleoside phosphorylase-like, C-terminal domain"/>
    <property type="match status" value="1"/>
</dbReference>
<evidence type="ECO:0000313" key="15">
    <source>
        <dbReference type="EMBL" id="MDH4573998.1"/>
    </source>
</evidence>
<dbReference type="Gene3D" id="1.20.970.50">
    <property type="match status" value="1"/>
</dbReference>
<dbReference type="Gene3D" id="3.40.50.300">
    <property type="entry name" value="P-loop containing nucleotide triphosphate hydrolases"/>
    <property type="match status" value="1"/>
</dbReference>
<dbReference type="InterPro" id="IPR017459">
    <property type="entry name" value="Glycosyl_Trfase_fam3_N_dom"/>
</dbReference>
<accession>A0ABT6I8Y2</accession>
<evidence type="ECO:0000256" key="1">
    <source>
        <dbReference type="ARBA" id="ARBA00000373"/>
    </source>
</evidence>
<dbReference type="NCBIfam" id="TIGR02322">
    <property type="entry name" value="phosphon_PhnN"/>
    <property type="match status" value="1"/>
</dbReference>
<evidence type="ECO:0000259" key="14">
    <source>
        <dbReference type="PROSITE" id="PS50052"/>
    </source>
</evidence>
<proteinExistence type="inferred from homology"/>
<comment type="function">
    <text evidence="2">Catalyzes the phosphorylation of ribose 1,5-bisphosphate to 5-phospho-D-ribosyl alpha-1-diphosphate (PRPP).</text>
</comment>
<reference evidence="15" key="2">
    <citation type="submission" date="2017-11" db="EMBL/GenBank/DDBJ databases">
        <authorList>
            <person name="Das S.K."/>
        </authorList>
    </citation>
    <scope>NUCLEOTIDE SEQUENCE</scope>
    <source>
        <strain evidence="15">S4-41</strain>
    </source>
</reference>
<dbReference type="Gene3D" id="3.40.1030.10">
    <property type="entry name" value="Nucleoside phosphorylase/phosphoribosyltransferase catalytic domain"/>
    <property type="match status" value="1"/>
</dbReference>
<dbReference type="InterPro" id="IPR036320">
    <property type="entry name" value="Glycosyl_Trfase_fam3_N_dom_sf"/>
</dbReference>
<dbReference type="InterPro" id="IPR012699">
    <property type="entry name" value="PhnN"/>
</dbReference>
<evidence type="ECO:0000256" key="5">
    <source>
        <dbReference type="ARBA" id="ARBA00008689"/>
    </source>
</evidence>
<comment type="caution">
    <text evidence="15">The sequence shown here is derived from an EMBL/GenBank/DDBJ whole genome shotgun (WGS) entry which is preliminary data.</text>
</comment>
<gene>
    <name evidence="15" type="primary">phnN</name>
    <name evidence="15" type="ORF">CUR86_17250</name>
</gene>
<evidence type="ECO:0000256" key="2">
    <source>
        <dbReference type="ARBA" id="ARBA00002554"/>
    </source>
</evidence>
<dbReference type="RefSeq" id="WP_110717562.1">
    <property type="nucleotide sequence ID" value="NZ_PGFS01000001.1"/>
</dbReference>
<evidence type="ECO:0000256" key="11">
    <source>
        <dbReference type="ARBA" id="ARBA00022741"/>
    </source>
</evidence>
<evidence type="ECO:0000256" key="12">
    <source>
        <dbReference type="ARBA" id="ARBA00022840"/>
    </source>
</evidence>
<dbReference type="PANTHER" id="PTHR10515">
    <property type="entry name" value="THYMIDINE PHOSPHORYLASE"/>
    <property type="match status" value="1"/>
</dbReference>
<dbReference type="NCBIfam" id="NF003338">
    <property type="entry name" value="PRK04350.1"/>
    <property type="match status" value="1"/>
</dbReference>
<dbReference type="SMART" id="SM00072">
    <property type="entry name" value="GuKc"/>
    <property type="match status" value="1"/>
</dbReference>
<dbReference type="InterPro" id="IPR027417">
    <property type="entry name" value="P-loop_NTPase"/>
</dbReference>
<comment type="pathway">
    <text evidence="3">Metabolic intermediate biosynthesis; 5-phospho-alpha-D-ribose 1-diphosphate biosynthesis; 5-phospho-alpha-D-ribose 1-diphosphate from D-ribose 5-phosphate (route II): step 3/3.</text>
</comment>
<dbReference type="Pfam" id="PF00591">
    <property type="entry name" value="Glycos_transf_3"/>
    <property type="match status" value="1"/>
</dbReference>
<evidence type="ECO:0000313" key="16">
    <source>
        <dbReference type="Proteomes" id="UP001162135"/>
    </source>
</evidence>
<dbReference type="SUPFAM" id="SSF47648">
    <property type="entry name" value="Nucleoside phosphorylase/phosphoribosyltransferase N-terminal domain"/>
    <property type="match status" value="1"/>
</dbReference>
<dbReference type="EC" id="2.7.4.23" evidence="7"/>
<dbReference type="InterPro" id="IPR013102">
    <property type="entry name" value="PYNP_C"/>
</dbReference>
<feature type="domain" description="Guanylate kinase-like" evidence="14">
    <location>
        <begin position="9"/>
        <end position="185"/>
    </location>
</feature>
<dbReference type="Proteomes" id="UP001162135">
    <property type="component" value="Unassembled WGS sequence"/>
</dbReference>
<organism evidence="15 16">
    <name type="scientific">Salinicola acroporae</name>
    <dbReference type="NCBI Taxonomy" id="1541440"/>
    <lineage>
        <taxon>Bacteria</taxon>
        <taxon>Pseudomonadati</taxon>
        <taxon>Pseudomonadota</taxon>
        <taxon>Gammaproteobacteria</taxon>
        <taxon>Oceanospirillales</taxon>
        <taxon>Halomonadaceae</taxon>
        <taxon>Salinicola</taxon>
    </lineage>
</organism>
<dbReference type="InterPro" id="IPR000053">
    <property type="entry name" value="Thymidine/pyrmidine_PPase"/>
</dbReference>
<sequence>MRSNNPPRGLLVLVVGPSGAGKDTLMERALADYTCTQHVLLTRRVITRPADAGGEDHQAMSDSDFDAALGAGEFLIHWHAHGLRYALRASIRDDLARGRTVLANVSRKVIGAIAGLGRPVAVIDITASREVRARRLSMRGRETASDILARLETLEWQPPRGVDHYRVDNDADLNTGIERFLIALARACGGDTPIRHLPIDSGPRLIGFLSLRHPLRDAIQALPTPRVEVDILGRPLVLEVQWVDDDHWLAPDAIGLARATLARLGLIAGMPLQLQPAPPPVGAAALRRKLRGQSLNEDEFFGVVHDIADNRFDEASTGAFLASLANHLDDDEIIALTRARARIAQTLHWDRPMVVDKHSIGGLPGSRITLIVIPIVAAHGLTIPKASSRAITSPAGTADTMALFADVELGPDDVRRVVNGANGCIVWNGRLSHTPFDDMTNAIVRPLDLDSARMSVASILSKKLAAGVTHLVVDLPTGPQAKLPTQEKAQELKRLMESVGAALGIRVLARITDGTQPVGRGIGPNLEARDVLQVLNNDPGAPRDLRDKALDFAGALLDWAPDVRPGEGRARAETLLASGAAKARFERIIELQGRRGLPAAPGPFHADIVAPASGRINHIDIWRLNSIARLTGAPGDTLAGLDLVAHKGEQVDIGQPLYRLYASSQSALDRVVAFARTGNAFELKRE</sequence>
<evidence type="ECO:0000256" key="7">
    <source>
        <dbReference type="ARBA" id="ARBA00012892"/>
    </source>
</evidence>
<dbReference type="Pfam" id="PF02885">
    <property type="entry name" value="Glycos_trans_3N"/>
    <property type="match status" value="1"/>
</dbReference>
<keyword evidence="10" id="KW-0808">Transferase</keyword>
<dbReference type="InterPro" id="IPR008144">
    <property type="entry name" value="Guanylate_kin-like_dom"/>
</dbReference>
<evidence type="ECO:0000256" key="9">
    <source>
        <dbReference type="ARBA" id="ARBA00022676"/>
    </source>
</evidence>
<dbReference type="InterPro" id="IPR036566">
    <property type="entry name" value="PYNP-like_C_sf"/>
</dbReference>
<dbReference type="SUPFAM" id="SSF52540">
    <property type="entry name" value="P-loop containing nucleoside triphosphate hydrolases"/>
    <property type="match status" value="1"/>
</dbReference>
<dbReference type="InterPro" id="IPR035902">
    <property type="entry name" value="Nuc_phospho_transferase"/>
</dbReference>
<evidence type="ECO:0000256" key="8">
    <source>
        <dbReference type="ARBA" id="ARBA00018437"/>
    </source>
</evidence>
<dbReference type="SUPFAM" id="SSF52418">
    <property type="entry name" value="Nucleoside phosphorylase/phosphoribosyltransferase catalytic domain"/>
    <property type="match status" value="1"/>
</dbReference>
<dbReference type="NCBIfam" id="TIGR02645">
    <property type="entry name" value="ARCH_P_rylase"/>
    <property type="match status" value="1"/>
</dbReference>